<feature type="domain" description="Plastocyanin-like" evidence="5">
    <location>
        <begin position="119"/>
        <end position="224"/>
    </location>
</feature>
<dbReference type="InterPro" id="IPR001117">
    <property type="entry name" value="Cu-oxidase_2nd"/>
</dbReference>
<dbReference type="InterPro" id="IPR011707">
    <property type="entry name" value="Cu-oxidase-like_N"/>
</dbReference>
<proteinExistence type="inferred from homology"/>
<comment type="caution">
    <text evidence="6">The sequence shown here is derived from an EMBL/GenBank/DDBJ whole genome shotgun (WGS) entry which is preliminary data.</text>
</comment>
<keyword evidence="3" id="KW-1133">Transmembrane helix</keyword>
<evidence type="ECO:0000256" key="1">
    <source>
        <dbReference type="ARBA" id="ARBA00010609"/>
    </source>
</evidence>
<evidence type="ECO:0008006" key="8">
    <source>
        <dbReference type="Google" id="ProtNLM"/>
    </source>
</evidence>
<dbReference type="Gene3D" id="2.60.40.420">
    <property type="entry name" value="Cupredoxins - blue copper proteins"/>
    <property type="match status" value="2"/>
</dbReference>
<feature type="non-terminal residue" evidence="6">
    <location>
        <position position="1"/>
    </location>
</feature>
<keyword evidence="3" id="KW-0472">Membrane</keyword>
<feature type="domain" description="Plastocyanin-like" evidence="4">
    <location>
        <begin position="242"/>
        <end position="335"/>
    </location>
</feature>
<evidence type="ECO:0000313" key="6">
    <source>
        <dbReference type="EMBL" id="KAF6176900.1"/>
    </source>
</evidence>
<feature type="transmembrane region" description="Helical" evidence="3">
    <location>
        <begin position="87"/>
        <end position="106"/>
    </location>
</feature>
<dbReference type="Pfam" id="PF07732">
    <property type="entry name" value="Cu-oxidase_3"/>
    <property type="match status" value="1"/>
</dbReference>
<name>A0A7J7PC54_9MAGN</name>
<evidence type="ECO:0000313" key="7">
    <source>
        <dbReference type="Proteomes" id="UP000541444"/>
    </source>
</evidence>
<gene>
    <name evidence="6" type="ORF">GIB67_030583</name>
</gene>
<dbReference type="OrthoDB" id="2121828at2759"/>
<dbReference type="Pfam" id="PF00394">
    <property type="entry name" value="Cu-oxidase"/>
    <property type="match status" value="1"/>
</dbReference>
<dbReference type="EMBL" id="JACGCM010000018">
    <property type="protein sequence ID" value="KAF6176900.1"/>
    <property type="molecule type" value="Genomic_DNA"/>
</dbReference>
<feature type="region of interest" description="Disordered" evidence="2">
    <location>
        <begin position="20"/>
        <end position="54"/>
    </location>
</feature>
<accession>A0A7J7PC54</accession>
<organism evidence="6 7">
    <name type="scientific">Kingdonia uniflora</name>
    <dbReference type="NCBI Taxonomy" id="39325"/>
    <lineage>
        <taxon>Eukaryota</taxon>
        <taxon>Viridiplantae</taxon>
        <taxon>Streptophyta</taxon>
        <taxon>Embryophyta</taxon>
        <taxon>Tracheophyta</taxon>
        <taxon>Spermatophyta</taxon>
        <taxon>Magnoliopsida</taxon>
        <taxon>Ranunculales</taxon>
        <taxon>Circaeasteraceae</taxon>
        <taxon>Kingdonia</taxon>
    </lineage>
</organism>
<keyword evidence="3" id="KW-0812">Transmembrane</keyword>
<dbReference type="GO" id="GO:0016491">
    <property type="term" value="F:oxidoreductase activity"/>
    <property type="evidence" value="ECO:0007669"/>
    <property type="project" value="TreeGrafter"/>
</dbReference>
<dbReference type="GO" id="GO:0005507">
    <property type="term" value="F:copper ion binding"/>
    <property type="evidence" value="ECO:0007669"/>
    <property type="project" value="InterPro"/>
</dbReference>
<protein>
    <recommendedName>
        <fullName evidence="8">Plastocyanin-like domain-containing protein</fullName>
    </recommendedName>
</protein>
<dbReference type="Proteomes" id="UP000541444">
    <property type="component" value="Unassembled WGS sequence"/>
</dbReference>
<evidence type="ECO:0000256" key="3">
    <source>
        <dbReference type="SAM" id="Phobius"/>
    </source>
</evidence>
<evidence type="ECO:0000256" key="2">
    <source>
        <dbReference type="SAM" id="MobiDB-lite"/>
    </source>
</evidence>
<dbReference type="PANTHER" id="PTHR11709">
    <property type="entry name" value="MULTI-COPPER OXIDASE"/>
    <property type="match status" value="1"/>
</dbReference>
<comment type="similarity">
    <text evidence="1">Belongs to the multicopper oxidase family.</text>
</comment>
<dbReference type="SUPFAM" id="SSF49503">
    <property type="entry name" value="Cupredoxins"/>
    <property type="match status" value="2"/>
</dbReference>
<dbReference type="InterPro" id="IPR045087">
    <property type="entry name" value="Cu-oxidase_fam"/>
</dbReference>
<evidence type="ECO:0000259" key="5">
    <source>
        <dbReference type="Pfam" id="PF07732"/>
    </source>
</evidence>
<sequence>SMKQNEIDFTASPMVVKPIPLDFDAMSTPRKDKPSSNSTRNGGKEEFDSPSQVKKYKSGILQQSRSGCAKFSEKVTGELRVWVMRKVLFRLLCLCLFISILTVSTVEASKICRYKWAVKYEYKAQDCFKKLVITINGKTPGPSILAQQGDTVIVELKNGLLTEKVAIHWHGIRQIGTPWSDRTEGLTQCPITPRDTFVYQFVVDRLYHAHYGMQREAGLYGFIRASVPDGVTDPFLSNYDRSIILNDWYHKTPFEQATRLSSIPFQIVGEPQSLLIQGKVKFNCPGLTYPSLEPDVCNATLPKCSPYLLIVIPGKTYRLRIASLTSLSALNFEIELTFIAP</sequence>
<reference evidence="6 7" key="1">
    <citation type="journal article" date="2020" name="IScience">
        <title>Genome Sequencing of the Endangered Kingdonia uniflora (Circaeasteraceae, Ranunculales) Reveals Potential Mechanisms of Evolutionary Specialization.</title>
        <authorList>
            <person name="Sun Y."/>
            <person name="Deng T."/>
            <person name="Zhang A."/>
            <person name="Moore M.J."/>
            <person name="Landis J.B."/>
            <person name="Lin N."/>
            <person name="Zhang H."/>
            <person name="Zhang X."/>
            <person name="Huang J."/>
            <person name="Zhang X."/>
            <person name="Sun H."/>
            <person name="Wang H."/>
        </authorList>
    </citation>
    <scope>NUCLEOTIDE SEQUENCE [LARGE SCALE GENOMIC DNA]</scope>
    <source>
        <strain evidence="6">TB1705</strain>
        <tissue evidence="6">Leaf</tissue>
    </source>
</reference>
<dbReference type="AlphaFoldDB" id="A0A7J7PC54"/>
<dbReference type="InterPro" id="IPR008972">
    <property type="entry name" value="Cupredoxin"/>
</dbReference>
<dbReference type="PANTHER" id="PTHR11709:SF218">
    <property type="entry name" value="L-ASCORBATE OXIDASE"/>
    <property type="match status" value="1"/>
</dbReference>
<keyword evidence="7" id="KW-1185">Reference proteome</keyword>
<evidence type="ECO:0000259" key="4">
    <source>
        <dbReference type="Pfam" id="PF00394"/>
    </source>
</evidence>